<keyword evidence="2 5" id="KW-0812">Transmembrane</keyword>
<dbReference type="AlphaFoldDB" id="A0A1W1WSR0"/>
<proteinExistence type="predicted"/>
<keyword evidence="4 5" id="KW-0472">Membrane</keyword>
<dbReference type="RefSeq" id="WP_159445312.1">
    <property type="nucleotide sequence ID" value="NZ_AP026671.1"/>
</dbReference>
<dbReference type="InterPro" id="IPR036465">
    <property type="entry name" value="vWFA_dom_sf"/>
</dbReference>
<feature type="domain" description="VWFA" evidence="6">
    <location>
        <begin position="84"/>
        <end position="262"/>
    </location>
</feature>
<dbReference type="Proteomes" id="UP000192602">
    <property type="component" value="Unassembled WGS sequence"/>
</dbReference>
<dbReference type="Gene3D" id="3.40.50.410">
    <property type="entry name" value="von Willebrand factor, type A domain"/>
    <property type="match status" value="1"/>
</dbReference>
<evidence type="ECO:0000256" key="4">
    <source>
        <dbReference type="ARBA" id="ARBA00023136"/>
    </source>
</evidence>
<sequence length="305" mass="34262">MSEFAFERPLVLWLIVLVIICFIKCRAKESALLFPHLSILKKAADKKSFLPEFLKAVAIFGLIFSLAGPVAIDKSVELKKRGYDIVLALDASGSMREKGFDKSNPFKTKFEVVKELVKDFIKRRVNDNIGVVIFGSFSYIASPLSFNKDVVNKILDYLDIGIAGQKTAISDALIESISMLKDSKAKSKVIILLTDGIDTASKTPISVAMKMAKKYHIKIYTIGIGQRRGIDERLLSWIAEESGGEYFFARTAKDLHKVYATIDKLEKSEIRGKEFVKKAELYPYVLFVAILALLGYIYIYSKRGF</sequence>
<dbReference type="EMBL" id="FWWZ01000001">
    <property type="protein sequence ID" value="SMC09080.1"/>
    <property type="molecule type" value="Genomic_DNA"/>
</dbReference>
<protein>
    <submittedName>
        <fullName evidence="7">Ca-activated chloride channel family protein</fullName>
    </submittedName>
</protein>
<name>A0A1W1WSR0_9BACT</name>
<evidence type="ECO:0000256" key="1">
    <source>
        <dbReference type="ARBA" id="ARBA00022475"/>
    </source>
</evidence>
<organism evidence="7 8">
    <name type="scientific">Nitratiruptor tergarcus DSM 16512</name>
    <dbReference type="NCBI Taxonomy" id="1069081"/>
    <lineage>
        <taxon>Bacteria</taxon>
        <taxon>Pseudomonadati</taxon>
        <taxon>Campylobacterota</taxon>
        <taxon>Epsilonproteobacteria</taxon>
        <taxon>Nautiliales</taxon>
        <taxon>Nitratiruptoraceae</taxon>
        <taxon>Nitratiruptor</taxon>
    </lineage>
</organism>
<feature type="transmembrane region" description="Helical" evidence="5">
    <location>
        <begin position="53"/>
        <end position="72"/>
    </location>
</feature>
<dbReference type="PANTHER" id="PTHR22550:SF5">
    <property type="entry name" value="LEUCINE ZIPPER PROTEIN 4"/>
    <property type="match status" value="1"/>
</dbReference>
<keyword evidence="3 5" id="KW-1133">Transmembrane helix</keyword>
<dbReference type="OrthoDB" id="6206554at2"/>
<evidence type="ECO:0000256" key="3">
    <source>
        <dbReference type="ARBA" id="ARBA00022989"/>
    </source>
</evidence>
<evidence type="ECO:0000313" key="8">
    <source>
        <dbReference type="Proteomes" id="UP000192602"/>
    </source>
</evidence>
<dbReference type="SMART" id="SM00327">
    <property type="entry name" value="VWA"/>
    <property type="match status" value="1"/>
</dbReference>
<dbReference type="InterPro" id="IPR050768">
    <property type="entry name" value="UPF0353/GerABKA_families"/>
</dbReference>
<dbReference type="SUPFAM" id="SSF53300">
    <property type="entry name" value="vWA-like"/>
    <property type="match status" value="1"/>
</dbReference>
<keyword evidence="1" id="KW-1003">Cell membrane</keyword>
<evidence type="ECO:0000259" key="6">
    <source>
        <dbReference type="PROSITE" id="PS50234"/>
    </source>
</evidence>
<dbReference type="PANTHER" id="PTHR22550">
    <property type="entry name" value="SPORE GERMINATION PROTEIN"/>
    <property type="match status" value="1"/>
</dbReference>
<dbReference type="InterPro" id="IPR002035">
    <property type="entry name" value="VWF_A"/>
</dbReference>
<accession>A0A1W1WSR0</accession>
<dbReference type="STRING" id="1069081.SAMN05660197_0878"/>
<feature type="transmembrane region" description="Helical" evidence="5">
    <location>
        <begin position="281"/>
        <end position="299"/>
    </location>
</feature>
<reference evidence="8" key="1">
    <citation type="submission" date="2017-04" db="EMBL/GenBank/DDBJ databases">
        <authorList>
            <person name="Varghese N."/>
            <person name="Submissions S."/>
        </authorList>
    </citation>
    <scope>NUCLEOTIDE SEQUENCE [LARGE SCALE GENOMIC DNA]</scope>
    <source>
        <strain evidence="8">DSM 16512</strain>
    </source>
</reference>
<evidence type="ECO:0000256" key="5">
    <source>
        <dbReference type="SAM" id="Phobius"/>
    </source>
</evidence>
<evidence type="ECO:0000256" key="2">
    <source>
        <dbReference type="ARBA" id="ARBA00022692"/>
    </source>
</evidence>
<gene>
    <name evidence="7" type="ORF">SAMN05660197_0878</name>
</gene>
<keyword evidence="8" id="KW-1185">Reference proteome</keyword>
<dbReference type="Pfam" id="PF00092">
    <property type="entry name" value="VWA"/>
    <property type="match status" value="1"/>
</dbReference>
<evidence type="ECO:0000313" key="7">
    <source>
        <dbReference type="EMBL" id="SMC09080.1"/>
    </source>
</evidence>
<dbReference type="PROSITE" id="PS50234">
    <property type="entry name" value="VWFA"/>
    <property type="match status" value="1"/>
</dbReference>